<dbReference type="GO" id="GO:0051287">
    <property type="term" value="F:NAD binding"/>
    <property type="evidence" value="ECO:0007669"/>
    <property type="project" value="InterPro"/>
</dbReference>
<dbReference type="InterPro" id="IPR024084">
    <property type="entry name" value="IsoPropMal-DH-like_dom"/>
</dbReference>
<dbReference type="AlphaFoldDB" id="A0A7D9DN42"/>
<dbReference type="PANTHER" id="PTHR11835:SF42">
    <property type="entry name" value="ISOCITRATE DEHYDROGENASE [NAD] SUBUNIT BETA, MITOCHONDRIAL"/>
    <property type="match status" value="1"/>
</dbReference>
<dbReference type="Proteomes" id="UP001152795">
    <property type="component" value="Unassembled WGS sequence"/>
</dbReference>
<dbReference type="OrthoDB" id="10261637at2759"/>
<keyword evidence="2" id="KW-0816">Tricarboxylic acid cycle</keyword>
<evidence type="ECO:0000313" key="3">
    <source>
        <dbReference type="EMBL" id="CAB3988712.1"/>
    </source>
</evidence>
<dbReference type="SMART" id="SM01329">
    <property type="entry name" value="Iso_dh"/>
    <property type="match status" value="1"/>
</dbReference>
<organism evidence="3 4">
    <name type="scientific">Paramuricea clavata</name>
    <name type="common">Red gorgonian</name>
    <name type="synonym">Violescent sea-whip</name>
    <dbReference type="NCBI Taxonomy" id="317549"/>
    <lineage>
        <taxon>Eukaryota</taxon>
        <taxon>Metazoa</taxon>
        <taxon>Cnidaria</taxon>
        <taxon>Anthozoa</taxon>
        <taxon>Octocorallia</taxon>
        <taxon>Malacalcyonacea</taxon>
        <taxon>Plexauridae</taxon>
        <taxon>Paramuricea</taxon>
    </lineage>
</organism>
<dbReference type="PROSITE" id="PS00470">
    <property type="entry name" value="IDH_IMDH"/>
    <property type="match status" value="1"/>
</dbReference>
<accession>A0A7D9DN42</accession>
<proteinExistence type="inferred from homology"/>
<keyword evidence="4" id="KW-1185">Reference proteome</keyword>
<name>A0A7D9DN42_PARCT</name>
<dbReference type="GO" id="GO:0006099">
    <property type="term" value="P:tricarboxylic acid cycle"/>
    <property type="evidence" value="ECO:0007669"/>
    <property type="project" value="UniProtKB-KW"/>
</dbReference>
<evidence type="ECO:0000256" key="1">
    <source>
        <dbReference type="ARBA" id="ARBA00007769"/>
    </source>
</evidence>
<gene>
    <name evidence="3" type="ORF">PACLA_8A030401</name>
</gene>
<dbReference type="GO" id="GO:0006102">
    <property type="term" value="P:isocitrate metabolic process"/>
    <property type="evidence" value="ECO:0007669"/>
    <property type="project" value="TreeGrafter"/>
</dbReference>
<sequence>MIKVITRKKSERIAKFAFDYATMQGRKKVTAIHKANIMKLADGMFLNTCEEVSKLYPKIQFQGMIVDNACMQMVSNPQQFDVLVVPNLYGNIIGNVAAGLVGGAGVVPGKSIGSQFAIFEPGARHTYAQMAGRNVANPTAMLLSGADMLDHINLKVHARTVRSAVERTISTGKCLTMDMGGSASTSDFVQAVIANIY</sequence>
<evidence type="ECO:0000313" key="4">
    <source>
        <dbReference type="Proteomes" id="UP001152795"/>
    </source>
</evidence>
<dbReference type="GO" id="GO:0005739">
    <property type="term" value="C:mitochondrion"/>
    <property type="evidence" value="ECO:0007669"/>
    <property type="project" value="TreeGrafter"/>
</dbReference>
<dbReference type="Pfam" id="PF00180">
    <property type="entry name" value="Iso_dh"/>
    <property type="match status" value="1"/>
</dbReference>
<dbReference type="EMBL" id="CACRXK020001367">
    <property type="protein sequence ID" value="CAB3988712.1"/>
    <property type="molecule type" value="Genomic_DNA"/>
</dbReference>
<protein>
    <submittedName>
        <fullName evidence="3">Isocitrate dehydrogenase [NAD] subunit beta, mitochondrial isoform X1</fullName>
    </submittedName>
</protein>
<comment type="similarity">
    <text evidence="1">Belongs to the isocitrate and isopropylmalate dehydrogenases family.</text>
</comment>
<dbReference type="PANTHER" id="PTHR11835">
    <property type="entry name" value="DECARBOXYLATING DEHYDROGENASES-ISOCITRATE, ISOPROPYLMALATE, TARTRATE"/>
    <property type="match status" value="1"/>
</dbReference>
<dbReference type="SUPFAM" id="SSF53659">
    <property type="entry name" value="Isocitrate/Isopropylmalate dehydrogenase-like"/>
    <property type="match status" value="1"/>
</dbReference>
<evidence type="ECO:0000256" key="2">
    <source>
        <dbReference type="ARBA" id="ARBA00022532"/>
    </source>
</evidence>
<dbReference type="GO" id="GO:0000287">
    <property type="term" value="F:magnesium ion binding"/>
    <property type="evidence" value="ECO:0007669"/>
    <property type="project" value="InterPro"/>
</dbReference>
<dbReference type="Gene3D" id="3.40.718.10">
    <property type="entry name" value="Isopropylmalate Dehydrogenase"/>
    <property type="match status" value="1"/>
</dbReference>
<reference evidence="3" key="1">
    <citation type="submission" date="2020-04" db="EMBL/GenBank/DDBJ databases">
        <authorList>
            <person name="Alioto T."/>
            <person name="Alioto T."/>
            <person name="Gomez Garrido J."/>
        </authorList>
    </citation>
    <scope>NUCLEOTIDE SEQUENCE</scope>
    <source>
        <strain evidence="3">A484AB</strain>
    </source>
</reference>
<dbReference type="InterPro" id="IPR019818">
    <property type="entry name" value="IsoCit/isopropylmalate_DH_CS"/>
</dbReference>
<comment type="caution">
    <text evidence="3">The sequence shown here is derived from an EMBL/GenBank/DDBJ whole genome shotgun (WGS) entry which is preliminary data.</text>
</comment>
<dbReference type="GO" id="GO:0016616">
    <property type="term" value="F:oxidoreductase activity, acting on the CH-OH group of donors, NAD or NADP as acceptor"/>
    <property type="evidence" value="ECO:0007669"/>
    <property type="project" value="InterPro"/>
</dbReference>